<dbReference type="EMBL" id="JARQWQ010000008">
    <property type="protein sequence ID" value="KAK2570343.1"/>
    <property type="molecule type" value="Genomic_DNA"/>
</dbReference>
<evidence type="ECO:0000313" key="1">
    <source>
        <dbReference type="EMBL" id="KAK2570343.1"/>
    </source>
</evidence>
<reference evidence="1" key="1">
    <citation type="journal article" date="2023" name="G3 (Bethesda)">
        <title>Whole genome assembly and annotation of the endangered Caribbean coral Acropora cervicornis.</title>
        <authorList>
            <person name="Selwyn J.D."/>
            <person name="Vollmer S.V."/>
        </authorList>
    </citation>
    <scope>NUCLEOTIDE SEQUENCE</scope>
    <source>
        <strain evidence="1">K2</strain>
    </source>
</reference>
<organism evidence="1 2">
    <name type="scientific">Acropora cervicornis</name>
    <name type="common">Staghorn coral</name>
    <dbReference type="NCBI Taxonomy" id="6130"/>
    <lineage>
        <taxon>Eukaryota</taxon>
        <taxon>Metazoa</taxon>
        <taxon>Cnidaria</taxon>
        <taxon>Anthozoa</taxon>
        <taxon>Hexacorallia</taxon>
        <taxon>Scleractinia</taxon>
        <taxon>Astrocoeniina</taxon>
        <taxon>Acroporidae</taxon>
        <taxon>Acropora</taxon>
    </lineage>
</organism>
<keyword evidence="2" id="KW-1185">Reference proteome</keyword>
<gene>
    <name evidence="1" type="ORF">P5673_005134</name>
</gene>
<comment type="caution">
    <text evidence="1">The sequence shown here is derived from an EMBL/GenBank/DDBJ whole genome shotgun (WGS) entry which is preliminary data.</text>
</comment>
<name>A0AAD9QZG4_ACRCE</name>
<sequence length="103" mass="12203">MNDQKMGSIFKRVLYGNAKVACPDSMDRKIVMNRNNFYWECNYVFQETRDYKTTFSGLSREKCHVIFVIFAGRRVASCDWIQPLNLSTSDWLVILFEMNWESP</sequence>
<reference evidence="1" key="2">
    <citation type="journal article" date="2023" name="Science">
        <title>Genomic signatures of disease resistance in endangered staghorn corals.</title>
        <authorList>
            <person name="Vollmer S.V."/>
            <person name="Selwyn J.D."/>
            <person name="Despard B.A."/>
            <person name="Roesel C.L."/>
        </authorList>
    </citation>
    <scope>NUCLEOTIDE SEQUENCE</scope>
    <source>
        <strain evidence="1">K2</strain>
    </source>
</reference>
<accession>A0AAD9QZG4</accession>
<proteinExistence type="predicted"/>
<protein>
    <submittedName>
        <fullName evidence="1">Uncharacterized protein</fullName>
    </submittedName>
</protein>
<evidence type="ECO:0000313" key="2">
    <source>
        <dbReference type="Proteomes" id="UP001249851"/>
    </source>
</evidence>
<dbReference type="AlphaFoldDB" id="A0AAD9QZG4"/>
<dbReference type="Proteomes" id="UP001249851">
    <property type="component" value="Unassembled WGS sequence"/>
</dbReference>